<dbReference type="STRING" id="867345.SAMN05421693_1044"/>
<evidence type="ECO:0000259" key="5">
    <source>
        <dbReference type="SMART" id="SM00984"/>
    </source>
</evidence>
<evidence type="ECO:0000256" key="4">
    <source>
        <dbReference type="PIRNR" id="PIRNR000124"/>
    </source>
</evidence>
<dbReference type="Pfam" id="PF03721">
    <property type="entry name" value="UDPG_MGDP_dh_N"/>
    <property type="match status" value="1"/>
</dbReference>
<keyword evidence="7" id="KW-1185">Reference proteome</keyword>
<dbReference type="InterPro" id="IPR028359">
    <property type="entry name" value="UDP_ManNAc/GlcNAc_DH"/>
</dbReference>
<evidence type="ECO:0000313" key="7">
    <source>
        <dbReference type="Proteomes" id="UP000199496"/>
    </source>
</evidence>
<reference evidence="6 7" key="1">
    <citation type="submission" date="2016-10" db="EMBL/GenBank/DDBJ databases">
        <authorList>
            <person name="de Groot N.N."/>
        </authorList>
    </citation>
    <scope>NUCLEOTIDE SEQUENCE [LARGE SCALE GENOMIC DNA]</scope>
    <source>
        <strain evidence="6 7">B7-7</strain>
    </source>
</reference>
<dbReference type="PANTHER" id="PTHR43491:SF2">
    <property type="entry name" value="UDP-N-ACETYL-D-MANNOSAMINE DEHYDROGENASE"/>
    <property type="match status" value="1"/>
</dbReference>
<dbReference type="NCBIfam" id="TIGR03026">
    <property type="entry name" value="NDP-sugDHase"/>
    <property type="match status" value="1"/>
</dbReference>
<dbReference type="InterPro" id="IPR008927">
    <property type="entry name" value="6-PGluconate_DH-like_C_sf"/>
</dbReference>
<evidence type="ECO:0000256" key="3">
    <source>
        <dbReference type="ARBA" id="ARBA00023027"/>
    </source>
</evidence>
<accession>A0A1H9A1N3</accession>
<dbReference type="SMART" id="SM00984">
    <property type="entry name" value="UDPG_MGDP_dh_C"/>
    <property type="match status" value="1"/>
</dbReference>
<protein>
    <submittedName>
        <fullName evidence="6">Nucleotide sugar dehydrogenase</fullName>
    </submittedName>
</protein>
<name>A0A1H9A1N3_9GAMM</name>
<dbReference type="InterPro" id="IPR001732">
    <property type="entry name" value="UDP-Glc/GDP-Man_DH_N"/>
</dbReference>
<dbReference type="Gene3D" id="3.40.50.720">
    <property type="entry name" value="NAD(P)-binding Rossmann-like Domain"/>
    <property type="match status" value="2"/>
</dbReference>
<dbReference type="RefSeq" id="WP_090203547.1">
    <property type="nucleotide sequence ID" value="NZ_FOFO01000004.1"/>
</dbReference>
<dbReference type="InterPro" id="IPR014026">
    <property type="entry name" value="UDP-Glc/GDP-Man_DH_dimer"/>
</dbReference>
<organism evidence="6 7">
    <name type="scientific">Ectothiorhodospira magna</name>
    <dbReference type="NCBI Taxonomy" id="867345"/>
    <lineage>
        <taxon>Bacteria</taxon>
        <taxon>Pseudomonadati</taxon>
        <taxon>Pseudomonadota</taxon>
        <taxon>Gammaproteobacteria</taxon>
        <taxon>Chromatiales</taxon>
        <taxon>Ectothiorhodospiraceae</taxon>
        <taxon>Ectothiorhodospira</taxon>
    </lineage>
</organism>
<keyword evidence="3" id="KW-0520">NAD</keyword>
<dbReference type="InterPro" id="IPR036291">
    <property type="entry name" value="NAD(P)-bd_dom_sf"/>
</dbReference>
<keyword evidence="2" id="KW-0560">Oxidoreductase</keyword>
<sequence length="461" mass="51586">MQKVCIQGLGFVGSAMATAVALALDEQGCPHYDVLGVDLPTKNGLRRVAALNEGYFPFETSDPKLNLAVARAHANGNLRATTDDSVYAEADIIVVDVHLDIPFLDEEPQLQFDGFEKAIRTIGMHMRPDALVIIETTVPPGTCEKVVVPCLTEELQHRGLEASELRLAHSYERVMPGKDYLDSVINFWRVYSGHTPEAADACEAFLSTIINIQDYPLTRLSSTTASETAKVMENTYRAVNISFISEWTRYAEKIGIDLFEVVKAIQMRPTHHNIRYPGLGIGGYCLTKDPTFAPAASKQLFGYDLDFPFSRLAVKTATEMPHHGVNRLEKLLGGSVKDRRILLCGVSYRQDVADTRYSPSETVYRELIKRGAEVVCHDPFVRHWEELDMAIPSELPSTKSFDAIMFAVPHSQYQKLDLVEWLVDIDRILVLDAHMVFNAFQRRVFREHGIKIESIGVGDGQ</sequence>
<dbReference type="EMBL" id="FOFO01000004">
    <property type="protein sequence ID" value="SEP70525.1"/>
    <property type="molecule type" value="Genomic_DNA"/>
</dbReference>
<dbReference type="GO" id="GO:0016628">
    <property type="term" value="F:oxidoreductase activity, acting on the CH-CH group of donors, NAD or NADP as acceptor"/>
    <property type="evidence" value="ECO:0007669"/>
    <property type="project" value="InterPro"/>
</dbReference>
<evidence type="ECO:0000256" key="2">
    <source>
        <dbReference type="ARBA" id="ARBA00023002"/>
    </source>
</evidence>
<evidence type="ECO:0000313" key="6">
    <source>
        <dbReference type="EMBL" id="SEP70525.1"/>
    </source>
</evidence>
<feature type="domain" description="UDP-glucose/GDP-mannose dehydrogenase C-terminal" evidence="5">
    <location>
        <begin position="342"/>
        <end position="439"/>
    </location>
</feature>
<dbReference type="GO" id="GO:0051287">
    <property type="term" value="F:NAD binding"/>
    <property type="evidence" value="ECO:0007669"/>
    <property type="project" value="InterPro"/>
</dbReference>
<dbReference type="Proteomes" id="UP000199496">
    <property type="component" value="Unassembled WGS sequence"/>
</dbReference>
<dbReference type="InterPro" id="IPR036220">
    <property type="entry name" value="UDP-Glc/GDP-Man_DH_C_sf"/>
</dbReference>
<dbReference type="OrthoDB" id="9803238at2"/>
<gene>
    <name evidence="6" type="ORF">SAMN05421693_1044</name>
</gene>
<dbReference type="AlphaFoldDB" id="A0A1H9A1N3"/>
<dbReference type="PIRSF" id="PIRSF500136">
    <property type="entry name" value="UDP_ManNAc_DH"/>
    <property type="match status" value="1"/>
</dbReference>
<comment type="similarity">
    <text evidence="1 4">Belongs to the UDP-glucose/GDP-mannose dehydrogenase family.</text>
</comment>
<dbReference type="GO" id="GO:0016616">
    <property type="term" value="F:oxidoreductase activity, acting on the CH-OH group of donors, NAD or NADP as acceptor"/>
    <property type="evidence" value="ECO:0007669"/>
    <property type="project" value="InterPro"/>
</dbReference>
<dbReference type="SUPFAM" id="SSF48179">
    <property type="entry name" value="6-phosphogluconate dehydrogenase C-terminal domain-like"/>
    <property type="match status" value="1"/>
</dbReference>
<dbReference type="Pfam" id="PF03720">
    <property type="entry name" value="UDPG_MGDP_dh_C"/>
    <property type="match status" value="1"/>
</dbReference>
<dbReference type="PANTHER" id="PTHR43491">
    <property type="entry name" value="UDP-N-ACETYL-D-MANNOSAMINE DEHYDROGENASE"/>
    <property type="match status" value="1"/>
</dbReference>
<dbReference type="InterPro" id="IPR017476">
    <property type="entry name" value="UDP-Glc/GDP-Man"/>
</dbReference>
<dbReference type="SUPFAM" id="SSF52413">
    <property type="entry name" value="UDP-glucose/GDP-mannose dehydrogenase C-terminal domain"/>
    <property type="match status" value="1"/>
</dbReference>
<dbReference type="InterPro" id="IPR014027">
    <property type="entry name" value="UDP-Glc/GDP-Man_DH_C"/>
</dbReference>
<dbReference type="SUPFAM" id="SSF51735">
    <property type="entry name" value="NAD(P)-binding Rossmann-fold domains"/>
    <property type="match status" value="1"/>
</dbReference>
<dbReference type="PIRSF" id="PIRSF000124">
    <property type="entry name" value="UDPglc_GDPman_dh"/>
    <property type="match status" value="1"/>
</dbReference>
<dbReference type="GO" id="GO:0000271">
    <property type="term" value="P:polysaccharide biosynthetic process"/>
    <property type="evidence" value="ECO:0007669"/>
    <property type="project" value="InterPro"/>
</dbReference>
<proteinExistence type="inferred from homology"/>
<dbReference type="Pfam" id="PF00984">
    <property type="entry name" value="UDPG_MGDP_dh"/>
    <property type="match status" value="1"/>
</dbReference>
<evidence type="ECO:0000256" key="1">
    <source>
        <dbReference type="ARBA" id="ARBA00006601"/>
    </source>
</evidence>